<keyword evidence="1" id="KW-0732">Signal</keyword>
<proteinExistence type="predicted"/>
<organism evidence="2 3">
    <name type="scientific">Vibrio ulleungensis</name>
    <dbReference type="NCBI Taxonomy" id="2807619"/>
    <lineage>
        <taxon>Bacteria</taxon>
        <taxon>Pseudomonadati</taxon>
        <taxon>Pseudomonadota</taxon>
        <taxon>Gammaproteobacteria</taxon>
        <taxon>Vibrionales</taxon>
        <taxon>Vibrionaceae</taxon>
        <taxon>Vibrio</taxon>
    </lineage>
</organism>
<dbReference type="PANTHER" id="PTHR35841">
    <property type="entry name" value="PHOSPHONATES-BINDING PERIPLASMIC PROTEIN"/>
    <property type="match status" value="1"/>
</dbReference>
<dbReference type="Pfam" id="PF12974">
    <property type="entry name" value="Phosphonate-bd"/>
    <property type="match status" value="1"/>
</dbReference>
<name>A0ABS2HIQ3_9VIBR</name>
<evidence type="ECO:0000313" key="2">
    <source>
        <dbReference type="EMBL" id="MBM7037413.1"/>
    </source>
</evidence>
<dbReference type="EMBL" id="JAFEUM010000005">
    <property type="protein sequence ID" value="MBM7037413.1"/>
    <property type="molecule type" value="Genomic_DNA"/>
</dbReference>
<gene>
    <name evidence="2" type="ORF">JQC93_13440</name>
</gene>
<reference evidence="2 3" key="1">
    <citation type="submission" date="2021-02" db="EMBL/GenBank/DDBJ databases">
        <authorList>
            <person name="Park J.-S."/>
        </authorList>
    </citation>
    <scope>NUCLEOTIDE SEQUENCE [LARGE SCALE GENOMIC DNA]</scope>
    <source>
        <strain evidence="2 3">188UL20-2</strain>
    </source>
</reference>
<dbReference type="Gene3D" id="3.40.190.10">
    <property type="entry name" value="Periplasmic binding protein-like II"/>
    <property type="match status" value="2"/>
</dbReference>
<comment type="caution">
    <text evidence="2">The sequence shown here is derived from an EMBL/GenBank/DDBJ whole genome shotgun (WGS) entry which is preliminary data.</text>
</comment>
<accession>A0ABS2HIQ3</accession>
<dbReference type="Proteomes" id="UP000809621">
    <property type="component" value="Unassembled WGS sequence"/>
</dbReference>
<sequence length="324" mass="35948">MDTKDGVVASRVFCALLMALIMMHNVVNASALSSDGVVQSKPFTIGIISDKPKNKIKSATPFADYMAAQLTHFGYTHGRVIVTATAEEMIQRIENGDVQLITSTLYSALYFESNSSVELSGLRWKQNSADYTSVIFTRRDSNISELEQLKGKTIVFEKPSSTSAFFLPASHLIANGISLQKLSSISQRPDPDKVGYLFIKQQLNNANELNMSIWVYHKRVEAAAFSHIDWADKSTVPKKVSESLSIISETNPFPRSLMLTSTRLGGLERLAIQQAMYSAHEQQLGLASLLSFKETTKIEPISHSAKMHIEQSRHTFSEVLALIE</sequence>
<protein>
    <submittedName>
        <fullName evidence="2">PhnD/SsuA/transferrin family substrate-binding protein</fullName>
    </submittedName>
</protein>
<dbReference type="SUPFAM" id="SSF53850">
    <property type="entry name" value="Periplasmic binding protein-like II"/>
    <property type="match status" value="1"/>
</dbReference>
<dbReference type="PANTHER" id="PTHR35841:SF1">
    <property type="entry name" value="PHOSPHONATES-BINDING PERIPLASMIC PROTEIN"/>
    <property type="match status" value="1"/>
</dbReference>
<evidence type="ECO:0000313" key="3">
    <source>
        <dbReference type="Proteomes" id="UP000809621"/>
    </source>
</evidence>
<evidence type="ECO:0000256" key="1">
    <source>
        <dbReference type="SAM" id="SignalP"/>
    </source>
</evidence>
<feature type="chain" id="PRO_5046509450" evidence="1">
    <location>
        <begin position="30"/>
        <end position="324"/>
    </location>
</feature>
<feature type="signal peptide" evidence="1">
    <location>
        <begin position="1"/>
        <end position="29"/>
    </location>
</feature>
<keyword evidence="3" id="KW-1185">Reference proteome</keyword>
<dbReference type="RefSeq" id="WP_205158945.1">
    <property type="nucleotide sequence ID" value="NZ_JAFEUM010000005.1"/>
</dbReference>